<reference evidence="15 16" key="1">
    <citation type="submission" date="2017-12" db="EMBL/GenBank/DDBJ databases">
        <title>Hemimetabolous genomes reveal molecular basis of termite eusociality.</title>
        <authorList>
            <person name="Harrison M.C."/>
            <person name="Jongepier E."/>
            <person name="Robertson H.M."/>
            <person name="Arning N."/>
            <person name="Bitard-Feildel T."/>
            <person name="Chao H."/>
            <person name="Childers C.P."/>
            <person name="Dinh H."/>
            <person name="Doddapaneni H."/>
            <person name="Dugan S."/>
            <person name="Gowin J."/>
            <person name="Greiner C."/>
            <person name="Han Y."/>
            <person name="Hu H."/>
            <person name="Hughes D.S.T."/>
            <person name="Huylmans A.-K."/>
            <person name="Kemena C."/>
            <person name="Kremer L.P.M."/>
            <person name="Lee S.L."/>
            <person name="Lopez-Ezquerra A."/>
            <person name="Mallet L."/>
            <person name="Monroy-Kuhn J.M."/>
            <person name="Moser A."/>
            <person name="Murali S.C."/>
            <person name="Muzny D.M."/>
            <person name="Otani S."/>
            <person name="Piulachs M.-D."/>
            <person name="Poelchau M."/>
            <person name="Qu J."/>
            <person name="Schaub F."/>
            <person name="Wada-Katsumata A."/>
            <person name="Worley K.C."/>
            <person name="Xie Q."/>
            <person name="Ylla G."/>
            <person name="Poulsen M."/>
            <person name="Gibbs R.A."/>
            <person name="Schal C."/>
            <person name="Richards S."/>
            <person name="Belles X."/>
            <person name="Korb J."/>
            <person name="Bornberg-Bauer E."/>
        </authorList>
    </citation>
    <scope>NUCLEOTIDE SEQUENCE [LARGE SCALE GENOMIC DNA]</scope>
    <source>
        <tissue evidence="15">Whole body</tissue>
    </source>
</reference>
<dbReference type="InterPro" id="IPR003591">
    <property type="entry name" value="Leu-rich_rpt_typical-subtyp"/>
</dbReference>
<dbReference type="EMBL" id="NEVH01011877">
    <property type="protein sequence ID" value="PNF31447.1"/>
    <property type="molecule type" value="Genomic_DNA"/>
</dbReference>
<evidence type="ECO:0000256" key="6">
    <source>
        <dbReference type="ARBA" id="ARBA00022729"/>
    </source>
</evidence>
<dbReference type="PRINTS" id="PR01537">
    <property type="entry name" value="INTRLKN1R1F"/>
</dbReference>
<evidence type="ECO:0000313" key="16">
    <source>
        <dbReference type="Proteomes" id="UP000235965"/>
    </source>
</evidence>
<keyword evidence="4" id="KW-0433">Leucine-rich repeat</keyword>
<evidence type="ECO:0000256" key="11">
    <source>
        <dbReference type="ARBA" id="ARBA00023170"/>
    </source>
</evidence>
<evidence type="ECO:0000256" key="3">
    <source>
        <dbReference type="ARBA" id="ARBA00022588"/>
    </source>
</evidence>
<organism evidence="15 16">
    <name type="scientific">Cryptotermes secundus</name>
    <dbReference type="NCBI Taxonomy" id="105785"/>
    <lineage>
        <taxon>Eukaryota</taxon>
        <taxon>Metazoa</taxon>
        <taxon>Ecdysozoa</taxon>
        <taxon>Arthropoda</taxon>
        <taxon>Hexapoda</taxon>
        <taxon>Insecta</taxon>
        <taxon>Pterygota</taxon>
        <taxon>Neoptera</taxon>
        <taxon>Polyneoptera</taxon>
        <taxon>Dictyoptera</taxon>
        <taxon>Blattodea</taxon>
        <taxon>Blattoidea</taxon>
        <taxon>Termitoidae</taxon>
        <taxon>Kalotermitidae</taxon>
        <taxon>Cryptotermitinae</taxon>
        <taxon>Cryptotermes</taxon>
    </lineage>
</organism>
<name>A0A2J7QS95_9NEOP</name>
<evidence type="ECO:0000256" key="12">
    <source>
        <dbReference type="ARBA" id="ARBA00023180"/>
    </source>
</evidence>
<dbReference type="PANTHER" id="PTHR24365:SF530">
    <property type="entry name" value="MSTPROX-RELATED"/>
    <property type="match status" value="1"/>
</dbReference>
<accession>A0A2J7QS95</accession>
<protein>
    <recommendedName>
        <fullName evidence="14">TIR domain-containing protein</fullName>
    </recommendedName>
</protein>
<dbReference type="Gene3D" id="3.40.50.10140">
    <property type="entry name" value="Toll/interleukin-1 receptor homology (TIR) domain"/>
    <property type="match status" value="1"/>
</dbReference>
<feature type="transmembrane region" description="Helical" evidence="13">
    <location>
        <begin position="561"/>
        <end position="585"/>
    </location>
</feature>
<dbReference type="InterPro" id="IPR035897">
    <property type="entry name" value="Toll_tir_struct_dom_sf"/>
</dbReference>
<keyword evidence="12" id="KW-0325">Glycoprotein</keyword>
<keyword evidence="6" id="KW-0732">Signal</keyword>
<evidence type="ECO:0000256" key="8">
    <source>
        <dbReference type="ARBA" id="ARBA00022859"/>
    </source>
</evidence>
<comment type="caution">
    <text evidence="15">The sequence shown here is derived from an EMBL/GenBank/DDBJ whole genome shotgun (WGS) entry which is preliminary data.</text>
</comment>
<keyword evidence="10 13" id="KW-0472">Membrane</keyword>
<comment type="subcellular location">
    <subcellularLocation>
        <location evidence="1">Membrane</location>
        <topology evidence="1">Single-pass type I membrane protein</topology>
    </subcellularLocation>
</comment>
<keyword evidence="8" id="KW-0391">Immunity</keyword>
<keyword evidence="16" id="KW-1185">Reference proteome</keyword>
<dbReference type="InParanoid" id="A0A2J7QS95"/>
<dbReference type="InterPro" id="IPR001611">
    <property type="entry name" value="Leu-rich_rpt"/>
</dbReference>
<sequence length="778" mass="88838">MDNCTYQWPEVSCTVIVKAEFHTTEDSKEYFRLLLMFRVVDPNLDESTNSTASTDRNAVLTNGTTATRQLLALNRADVTLVKSYEPQEGTVVVWQVSLPVILVLSRMRQIRLEASFSSSRPTASAMLDEYCNERPCTTSVEISTQTSISVNGKADICTEEFWTPLRTLIRRRLNGRIRTLHLAHAPGESANISKMLHNLNDFGIEDLMIVGVHWPRVQKKHLRQMSDLKVVNLSGSGISSIDNDTFDSTPNIERLVLSKNRLEYLPNSISSLRKLKMLDLSRNPQLHVEHTVNILKNVNNLRWLNLSQVPLKTLEPLRHIIHYTNSTEHNATTVQLSGIDLSGCDLTITAGDVVFFDFMASLLHINLSHNHLSTLPYNIFRSLHNLESLNLASNILINGFRLQIGVKQTLKLLDLSNNKLSNLESIYLSGTVEEINLSENAVLEWNKKDVFLKADDHNRTWVKSVNLTRNAITTITENMVISLLHLESVDLGENPFDCDSCETPTFQRWLSQHKSTKVFNLGTTNNLICVGTRWERTEIISVPFNNTFCLPAVENAIFDPAVVIGLPVLVVAALVLLSVITVYGYRFEIAYVRHLVSIRRQRHIRENESIAHYKYDVFVSYCVADRDWVIDELQPELEDGPEKYRLCLHERDFALGSIIANNIVESMKDSRTTLVVLSPHFVRSQWCRWELEVANHKLFEDDREFLVLVELKKLDRKAVPPHLSYLLDTRTYLEWPETSGPHPLAWRRLKCALGESLYQRRKRDGPSERNIELTSSCD</sequence>
<evidence type="ECO:0000256" key="13">
    <source>
        <dbReference type="SAM" id="Phobius"/>
    </source>
</evidence>
<evidence type="ECO:0000256" key="4">
    <source>
        <dbReference type="ARBA" id="ARBA00022614"/>
    </source>
</evidence>
<dbReference type="SUPFAM" id="SSF52058">
    <property type="entry name" value="L domain-like"/>
    <property type="match status" value="1"/>
</dbReference>
<dbReference type="OrthoDB" id="1421090at2759"/>
<evidence type="ECO:0000313" key="15">
    <source>
        <dbReference type="EMBL" id="PNF31447.1"/>
    </source>
</evidence>
<evidence type="ECO:0000256" key="5">
    <source>
        <dbReference type="ARBA" id="ARBA00022692"/>
    </source>
</evidence>
<dbReference type="STRING" id="105785.A0A2J7QS95"/>
<gene>
    <name evidence="15" type="ORF">B7P43_G03415</name>
</gene>
<dbReference type="InterPro" id="IPR032675">
    <property type="entry name" value="LRR_dom_sf"/>
</dbReference>
<dbReference type="PROSITE" id="PS50104">
    <property type="entry name" value="TIR"/>
    <property type="match status" value="1"/>
</dbReference>
<dbReference type="InterPro" id="IPR000157">
    <property type="entry name" value="TIR_dom"/>
</dbReference>
<evidence type="ECO:0000256" key="2">
    <source>
        <dbReference type="ARBA" id="ARBA00009634"/>
    </source>
</evidence>
<dbReference type="SMART" id="SM00255">
    <property type="entry name" value="TIR"/>
    <property type="match status" value="1"/>
</dbReference>
<dbReference type="Pfam" id="PF01582">
    <property type="entry name" value="TIR"/>
    <property type="match status" value="1"/>
</dbReference>
<keyword evidence="9 13" id="KW-1133">Transmembrane helix</keyword>
<dbReference type="Pfam" id="PF13855">
    <property type="entry name" value="LRR_8"/>
    <property type="match status" value="2"/>
</dbReference>
<dbReference type="GO" id="GO:0005886">
    <property type="term" value="C:plasma membrane"/>
    <property type="evidence" value="ECO:0007669"/>
    <property type="project" value="TreeGrafter"/>
</dbReference>
<keyword evidence="3" id="KW-0399">Innate immunity</keyword>
<dbReference type="AlphaFoldDB" id="A0A2J7QS95"/>
<evidence type="ECO:0000256" key="7">
    <source>
        <dbReference type="ARBA" id="ARBA00022737"/>
    </source>
</evidence>
<proteinExistence type="inferred from homology"/>
<dbReference type="Proteomes" id="UP000235965">
    <property type="component" value="Unassembled WGS sequence"/>
</dbReference>
<feature type="domain" description="TIR" evidence="14">
    <location>
        <begin position="613"/>
        <end position="753"/>
    </location>
</feature>
<dbReference type="SUPFAM" id="SSF52200">
    <property type="entry name" value="Toll/Interleukin receptor TIR domain"/>
    <property type="match status" value="1"/>
</dbReference>
<evidence type="ECO:0000256" key="1">
    <source>
        <dbReference type="ARBA" id="ARBA00004479"/>
    </source>
</evidence>
<keyword evidence="7" id="KW-0677">Repeat</keyword>
<comment type="similarity">
    <text evidence="2">Belongs to the Toll-like receptor family.</text>
</comment>
<keyword evidence="5 13" id="KW-0812">Transmembrane</keyword>
<dbReference type="GO" id="GO:0038023">
    <property type="term" value="F:signaling receptor activity"/>
    <property type="evidence" value="ECO:0007669"/>
    <property type="project" value="TreeGrafter"/>
</dbReference>
<evidence type="ECO:0000256" key="9">
    <source>
        <dbReference type="ARBA" id="ARBA00022989"/>
    </source>
</evidence>
<dbReference type="PROSITE" id="PS51450">
    <property type="entry name" value="LRR"/>
    <property type="match status" value="1"/>
</dbReference>
<dbReference type="GO" id="GO:0045087">
    <property type="term" value="P:innate immune response"/>
    <property type="evidence" value="ECO:0007669"/>
    <property type="project" value="UniProtKB-KW"/>
</dbReference>
<evidence type="ECO:0000256" key="10">
    <source>
        <dbReference type="ARBA" id="ARBA00023136"/>
    </source>
</evidence>
<evidence type="ECO:0000259" key="14">
    <source>
        <dbReference type="PROSITE" id="PS50104"/>
    </source>
</evidence>
<dbReference type="PANTHER" id="PTHR24365">
    <property type="entry name" value="TOLL-LIKE RECEPTOR"/>
    <property type="match status" value="1"/>
</dbReference>
<dbReference type="SMART" id="SM00369">
    <property type="entry name" value="LRR_TYP"/>
    <property type="match status" value="3"/>
</dbReference>
<keyword evidence="11" id="KW-0675">Receptor</keyword>
<dbReference type="Gene3D" id="3.80.10.10">
    <property type="entry name" value="Ribonuclease Inhibitor"/>
    <property type="match status" value="3"/>
</dbReference>
<dbReference type="GO" id="GO:0007165">
    <property type="term" value="P:signal transduction"/>
    <property type="evidence" value="ECO:0007669"/>
    <property type="project" value="InterPro"/>
</dbReference>
<dbReference type="FunFam" id="3.40.50.10140:FF:000001">
    <property type="entry name" value="Toll-like receptor 2"/>
    <property type="match status" value="1"/>
</dbReference>